<dbReference type="SUPFAM" id="SSF57667">
    <property type="entry name" value="beta-beta-alpha zinc fingers"/>
    <property type="match status" value="7"/>
</dbReference>
<evidence type="ECO:0000256" key="2">
    <source>
        <dbReference type="ARBA" id="ARBA00022723"/>
    </source>
</evidence>
<dbReference type="Proteomes" id="UP001153954">
    <property type="component" value="Unassembled WGS sequence"/>
</dbReference>
<feature type="binding site" evidence="11">
    <location>
        <position position="87"/>
    </location>
    <ligand>
        <name>Zn(2+)</name>
        <dbReference type="ChEBI" id="CHEBI:29105"/>
    </ligand>
</feature>
<gene>
    <name evidence="14" type="ORF">EEDITHA_LOCUS22092</name>
</gene>
<feature type="domain" description="ZAD" evidence="13">
    <location>
        <begin position="40"/>
        <end position="114"/>
    </location>
</feature>
<keyword evidence="9" id="KW-0539">Nucleus</keyword>
<feature type="domain" description="C2H2-type" evidence="12">
    <location>
        <begin position="261"/>
        <end position="288"/>
    </location>
</feature>
<dbReference type="SUPFAM" id="SSF57716">
    <property type="entry name" value="Glucocorticoid receptor-like (DNA-binding domain)"/>
    <property type="match status" value="1"/>
</dbReference>
<dbReference type="InterPro" id="IPR012934">
    <property type="entry name" value="Znf_AD"/>
</dbReference>
<accession>A0AAU9VCZ8</accession>
<feature type="domain" description="C2H2-type" evidence="12">
    <location>
        <begin position="232"/>
        <end position="260"/>
    </location>
</feature>
<keyword evidence="8" id="KW-0804">Transcription</keyword>
<name>A0AAU9VCZ8_EUPED</name>
<keyword evidence="6" id="KW-0805">Transcription regulation</keyword>
<comment type="caution">
    <text evidence="14">The sequence shown here is derived from an EMBL/GenBank/DDBJ whole genome shotgun (WGS) entry which is preliminary data.</text>
</comment>
<feature type="domain" description="C2H2-type" evidence="12">
    <location>
        <begin position="515"/>
        <end position="542"/>
    </location>
</feature>
<dbReference type="FunFam" id="3.30.160.60:FF:000030">
    <property type="entry name" value="Zinc finger protein 628"/>
    <property type="match status" value="1"/>
</dbReference>
<feature type="domain" description="C2H2-type" evidence="12">
    <location>
        <begin position="348"/>
        <end position="375"/>
    </location>
</feature>
<dbReference type="Pfam" id="PF07776">
    <property type="entry name" value="zf-AD"/>
    <property type="match status" value="1"/>
</dbReference>
<keyword evidence="5 11" id="KW-0862">Zinc</keyword>
<evidence type="ECO:0000256" key="5">
    <source>
        <dbReference type="ARBA" id="ARBA00022833"/>
    </source>
</evidence>
<dbReference type="PROSITE" id="PS51915">
    <property type="entry name" value="ZAD"/>
    <property type="match status" value="1"/>
</dbReference>
<evidence type="ECO:0000256" key="7">
    <source>
        <dbReference type="ARBA" id="ARBA00023125"/>
    </source>
</evidence>
<dbReference type="GO" id="GO:0006355">
    <property type="term" value="P:regulation of DNA-templated transcription"/>
    <property type="evidence" value="ECO:0007669"/>
    <property type="project" value="UniProtKB-ARBA"/>
</dbReference>
<evidence type="ECO:0000256" key="1">
    <source>
        <dbReference type="ARBA" id="ARBA00004123"/>
    </source>
</evidence>
<dbReference type="AlphaFoldDB" id="A0AAU9VCZ8"/>
<dbReference type="FunFam" id="3.30.160.60:FF:000557">
    <property type="entry name" value="zinc finger and SCAN domain-containing protein 29"/>
    <property type="match status" value="1"/>
</dbReference>
<evidence type="ECO:0000256" key="4">
    <source>
        <dbReference type="ARBA" id="ARBA00022771"/>
    </source>
</evidence>
<evidence type="ECO:0000256" key="8">
    <source>
        <dbReference type="ARBA" id="ARBA00023163"/>
    </source>
</evidence>
<dbReference type="Gene3D" id="3.40.1800.20">
    <property type="match status" value="1"/>
</dbReference>
<evidence type="ECO:0000313" key="15">
    <source>
        <dbReference type="Proteomes" id="UP001153954"/>
    </source>
</evidence>
<dbReference type="SMART" id="SM00868">
    <property type="entry name" value="zf-AD"/>
    <property type="match status" value="1"/>
</dbReference>
<evidence type="ECO:0000259" key="12">
    <source>
        <dbReference type="PROSITE" id="PS50157"/>
    </source>
</evidence>
<feature type="domain" description="C2H2-type" evidence="12">
    <location>
        <begin position="488"/>
        <end position="514"/>
    </location>
</feature>
<organism evidence="14 15">
    <name type="scientific">Euphydryas editha</name>
    <name type="common">Edith's checkerspot</name>
    <dbReference type="NCBI Taxonomy" id="104508"/>
    <lineage>
        <taxon>Eukaryota</taxon>
        <taxon>Metazoa</taxon>
        <taxon>Ecdysozoa</taxon>
        <taxon>Arthropoda</taxon>
        <taxon>Hexapoda</taxon>
        <taxon>Insecta</taxon>
        <taxon>Pterygota</taxon>
        <taxon>Neoptera</taxon>
        <taxon>Endopterygota</taxon>
        <taxon>Lepidoptera</taxon>
        <taxon>Glossata</taxon>
        <taxon>Ditrysia</taxon>
        <taxon>Papilionoidea</taxon>
        <taxon>Nymphalidae</taxon>
        <taxon>Nymphalinae</taxon>
        <taxon>Euphydryas</taxon>
    </lineage>
</organism>
<reference evidence="14" key="1">
    <citation type="submission" date="2022-03" db="EMBL/GenBank/DDBJ databases">
        <authorList>
            <person name="Tunstrom K."/>
        </authorList>
    </citation>
    <scope>NUCLEOTIDE SEQUENCE</scope>
</reference>
<feature type="domain" description="C2H2-type" evidence="12">
    <location>
        <begin position="432"/>
        <end position="459"/>
    </location>
</feature>
<feature type="binding site" evidence="11">
    <location>
        <position position="45"/>
    </location>
    <ligand>
        <name>Zn(2+)</name>
        <dbReference type="ChEBI" id="CHEBI:29105"/>
    </ligand>
</feature>
<comment type="subcellular location">
    <subcellularLocation>
        <location evidence="1">Nucleus</location>
    </subcellularLocation>
</comment>
<evidence type="ECO:0000256" key="11">
    <source>
        <dbReference type="PROSITE-ProRule" id="PRU01263"/>
    </source>
</evidence>
<keyword evidence="4 10" id="KW-0863">Zinc-finger</keyword>
<dbReference type="GO" id="GO:0003677">
    <property type="term" value="F:DNA binding"/>
    <property type="evidence" value="ECO:0007669"/>
    <property type="project" value="UniProtKB-KW"/>
</dbReference>
<feature type="domain" description="C2H2-type" evidence="12">
    <location>
        <begin position="404"/>
        <end position="431"/>
    </location>
</feature>
<sequence>MASQNNRNVESTDDLENSIPLTAIVDINQSKVVGYKDIKYLCRICLTAGNNMISLASMVGHKRLADMFSSISSIKVNLDESLPFQLCVTCQHDVIHCYRFKLKCKKTDDILRSLMKEKCGNFHDIHNAGILGKADKITQTIIDDVLEENRDSPNIINNSEVKDGQVKIETNIKLEIKEDHEDIEYLEDDFFYGNNCDNNKDDKSHLKQIELTDSYEPKPDNQKNYKGKKKLLHCNKCFKTFLKSKTLKTHTKQCHVGIKPFPCGQCKESFNYEDDLQIHSALHVKGTDWTCNKCFKNFTERNRFRRHIRRHMESKRFACEVCSKTFAELSALRRHSRVHTGEKAEKKYQCVVCEKRFADSSQLAAHSSRHTGVRPCACADCGKAFPSRRLLASHRLVHDDLKRFACAYCDKRFRHESTRNTHHRTHTGEKPYVCSICGKTFIQSSNLKLHMRTHTGERPYTCDICDRKFTSGSSLTSHRRTHTGEKPYSCHICGKRFARTDIRTHVRQHTGERPFACCVCAKQFVNAARLRDHHLIHTGETKYECALCNEKFKKKCYLAKHIKSHDKDKKNKEGKFLIVQQVPIVMDNNIIYTSNTANEIIVSGTEESNVDENENKDVTLVEEVPLEVSGELVLQDDSDTKAELVVVNVGSNDVNYEEQICLNNTNDMGYDNRNTSDNLVTVNENEVTITDSESVVEGSAVKLYQLDQSLVQIQTSGSHITIRKFTSKMTTNF</sequence>
<dbReference type="SMART" id="SM00355">
    <property type="entry name" value="ZnF_C2H2"/>
    <property type="match status" value="12"/>
</dbReference>
<dbReference type="PROSITE" id="PS50157">
    <property type="entry name" value="ZINC_FINGER_C2H2_2"/>
    <property type="match status" value="12"/>
</dbReference>
<dbReference type="InterPro" id="IPR050758">
    <property type="entry name" value="Znf_C2H2-type"/>
</dbReference>
<evidence type="ECO:0000256" key="6">
    <source>
        <dbReference type="ARBA" id="ARBA00023015"/>
    </source>
</evidence>
<dbReference type="FunFam" id="3.30.160.60:FF:000446">
    <property type="entry name" value="Zinc finger protein"/>
    <property type="match status" value="2"/>
</dbReference>
<dbReference type="FunFam" id="3.30.160.60:FF:002343">
    <property type="entry name" value="Zinc finger protein 33A"/>
    <property type="match status" value="1"/>
</dbReference>
<dbReference type="InterPro" id="IPR013087">
    <property type="entry name" value="Znf_C2H2_type"/>
</dbReference>
<dbReference type="GO" id="GO:0008270">
    <property type="term" value="F:zinc ion binding"/>
    <property type="evidence" value="ECO:0007669"/>
    <property type="project" value="UniProtKB-UniRule"/>
</dbReference>
<keyword evidence="15" id="KW-1185">Reference proteome</keyword>
<evidence type="ECO:0000256" key="9">
    <source>
        <dbReference type="ARBA" id="ARBA00023242"/>
    </source>
</evidence>
<dbReference type="Pfam" id="PF00096">
    <property type="entry name" value="zf-C2H2"/>
    <property type="match status" value="6"/>
</dbReference>
<proteinExistence type="predicted"/>
<keyword evidence="2 11" id="KW-0479">Metal-binding</keyword>
<keyword evidence="7" id="KW-0238">DNA-binding</keyword>
<keyword evidence="3" id="KW-0677">Repeat</keyword>
<dbReference type="EMBL" id="CAKOGL010000031">
    <property type="protein sequence ID" value="CAH2108127.1"/>
    <property type="molecule type" value="Genomic_DNA"/>
</dbReference>
<evidence type="ECO:0000313" key="14">
    <source>
        <dbReference type="EMBL" id="CAH2108127.1"/>
    </source>
</evidence>
<evidence type="ECO:0000259" key="13">
    <source>
        <dbReference type="PROSITE" id="PS51915"/>
    </source>
</evidence>
<dbReference type="GO" id="GO:0005634">
    <property type="term" value="C:nucleus"/>
    <property type="evidence" value="ECO:0007669"/>
    <property type="project" value="UniProtKB-SubCell"/>
</dbReference>
<feature type="domain" description="C2H2-type" evidence="12">
    <location>
        <begin position="543"/>
        <end position="570"/>
    </location>
</feature>
<protein>
    <submittedName>
        <fullName evidence="14">Uncharacterized protein</fullName>
    </submittedName>
</protein>
<feature type="domain" description="C2H2-type" evidence="12">
    <location>
        <begin position="289"/>
        <end position="316"/>
    </location>
</feature>
<evidence type="ECO:0000256" key="10">
    <source>
        <dbReference type="PROSITE-ProRule" id="PRU00042"/>
    </source>
</evidence>
<feature type="domain" description="C2H2-type" evidence="12">
    <location>
        <begin position="460"/>
        <end position="487"/>
    </location>
</feature>
<feature type="domain" description="C2H2-type" evidence="12">
    <location>
        <begin position="317"/>
        <end position="344"/>
    </location>
</feature>
<feature type="domain" description="C2H2-type" evidence="12">
    <location>
        <begin position="376"/>
        <end position="403"/>
    </location>
</feature>
<dbReference type="PANTHER" id="PTHR23234:SF10">
    <property type="entry name" value="RIKEN CDNA 6720489N17 GENE-RELATED"/>
    <property type="match status" value="1"/>
</dbReference>
<dbReference type="PANTHER" id="PTHR23234">
    <property type="entry name" value="ZNF44 PROTEIN"/>
    <property type="match status" value="1"/>
</dbReference>
<dbReference type="PROSITE" id="PS00028">
    <property type="entry name" value="ZINC_FINGER_C2H2_1"/>
    <property type="match status" value="11"/>
</dbReference>
<dbReference type="InterPro" id="IPR036236">
    <property type="entry name" value="Znf_C2H2_sf"/>
</dbReference>
<evidence type="ECO:0000256" key="3">
    <source>
        <dbReference type="ARBA" id="ARBA00022737"/>
    </source>
</evidence>
<feature type="binding site" evidence="11">
    <location>
        <position position="90"/>
    </location>
    <ligand>
        <name>Zn(2+)</name>
        <dbReference type="ChEBI" id="CHEBI:29105"/>
    </ligand>
</feature>
<feature type="binding site" evidence="11">
    <location>
        <position position="42"/>
    </location>
    <ligand>
        <name>Zn(2+)</name>
        <dbReference type="ChEBI" id="CHEBI:29105"/>
    </ligand>
</feature>
<dbReference type="Gene3D" id="3.30.160.60">
    <property type="entry name" value="Classic Zinc Finger"/>
    <property type="match status" value="10"/>
</dbReference>